<dbReference type="GO" id="GO:0008168">
    <property type="term" value="F:methyltransferase activity"/>
    <property type="evidence" value="ECO:0007669"/>
    <property type="project" value="UniProtKB-KW"/>
</dbReference>
<dbReference type="PANTHER" id="PTHR44068">
    <property type="entry name" value="ZGC:194242"/>
    <property type="match status" value="1"/>
</dbReference>
<evidence type="ECO:0000313" key="2">
    <source>
        <dbReference type="EMBL" id="MFM9648836.1"/>
    </source>
</evidence>
<keyword evidence="2" id="KW-0808">Transferase</keyword>
<dbReference type="EMBL" id="JBJVNE010000010">
    <property type="protein sequence ID" value="MFM9648836.1"/>
    <property type="molecule type" value="Genomic_DNA"/>
</dbReference>
<organism evidence="2 3">
    <name type="scientific">Streptomyces galilaeus</name>
    <dbReference type="NCBI Taxonomy" id="33899"/>
    <lineage>
        <taxon>Bacteria</taxon>
        <taxon>Bacillati</taxon>
        <taxon>Actinomycetota</taxon>
        <taxon>Actinomycetes</taxon>
        <taxon>Kitasatosporales</taxon>
        <taxon>Streptomycetaceae</taxon>
        <taxon>Streptomyces</taxon>
    </lineage>
</organism>
<dbReference type="Gene3D" id="3.40.50.150">
    <property type="entry name" value="Vaccinia Virus protein VP39"/>
    <property type="match status" value="1"/>
</dbReference>
<name>A0ABW9ILW6_STRGJ</name>
<keyword evidence="2" id="KW-0489">Methyltransferase</keyword>
<keyword evidence="3" id="KW-1185">Reference proteome</keyword>
<gene>
    <name evidence="2" type="ORF">ACKI1S_22075</name>
</gene>
<dbReference type="PANTHER" id="PTHR44068:SF11">
    <property type="entry name" value="GERANYL DIPHOSPHATE 2-C-METHYLTRANSFERASE"/>
    <property type="match status" value="1"/>
</dbReference>
<sequence length="267" mass="28362">MSTTLGAPRPDQASYMLRAAAAEAGRAYKARLIERLDLAPGQTVLDAGCGPGTDLPALAERVGEAGAVIGVDRDPRMLARARERTAGLRAVELCEGDVHALPVASGVVDRAKTDRVLMHVADPAAALSELHRVTRPGALVALAEPDWDTLVVDSDDLDTSRAFTRYTTGYAVRNATIGRSLPRLAAAAGFRVEDVTATTPVFRDFADADHTLGLGRNLQQAITEGHIDEVRGRRWFGGLSKGPFFASFTLVTVIAVRPTAGGRLSRP</sequence>
<protein>
    <submittedName>
        <fullName evidence="2">Methyltransferase domain-containing protein</fullName>
    </submittedName>
</protein>
<dbReference type="InterPro" id="IPR029063">
    <property type="entry name" value="SAM-dependent_MTases_sf"/>
</dbReference>
<reference evidence="2 3" key="1">
    <citation type="submission" date="2024-12" db="EMBL/GenBank/DDBJ databases">
        <title>Forecasting of Potato common scab and diversities of Pathogenic streptomyces spp. in china.</title>
        <authorList>
            <person name="Handique U."/>
            <person name="Wu J."/>
        </authorList>
    </citation>
    <scope>NUCLEOTIDE SEQUENCE [LARGE SCALE GENOMIC DNA]</scope>
    <source>
        <strain evidence="2 3">ZRIMU1585</strain>
    </source>
</reference>
<dbReference type="CDD" id="cd02440">
    <property type="entry name" value="AdoMet_MTases"/>
    <property type="match status" value="1"/>
</dbReference>
<dbReference type="InterPro" id="IPR050447">
    <property type="entry name" value="Erg6_SMT_methyltransf"/>
</dbReference>
<proteinExistence type="predicted"/>
<dbReference type="InterPro" id="IPR025714">
    <property type="entry name" value="Methyltranfer_dom"/>
</dbReference>
<comment type="caution">
    <text evidence="2">The sequence shown here is derived from an EMBL/GenBank/DDBJ whole genome shotgun (WGS) entry which is preliminary data.</text>
</comment>
<feature type="domain" description="Methyltransferase" evidence="1">
    <location>
        <begin position="40"/>
        <end position="146"/>
    </location>
</feature>
<dbReference type="GO" id="GO:0032259">
    <property type="term" value="P:methylation"/>
    <property type="evidence" value="ECO:0007669"/>
    <property type="project" value="UniProtKB-KW"/>
</dbReference>
<evidence type="ECO:0000313" key="3">
    <source>
        <dbReference type="Proteomes" id="UP001631993"/>
    </source>
</evidence>
<dbReference type="Proteomes" id="UP001631993">
    <property type="component" value="Unassembled WGS sequence"/>
</dbReference>
<evidence type="ECO:0000259" key="1">
    <source>
        <dbReference type="Pfam" id="PF13847"/>
    </source>
</evidence>
<dbReference type="Pfam" id="PF13847">
    <property type="entry name" value="Methyltransf_31"/>
    <property type="match status" value="1"/>
</dbReference>
<dbReference type="RefSeq" id="WP_369278600.1">
    <property type="nucleotide sequence ID" value="NZ_JBJVMW010000007.1"/>
</dbReference>
<accession>A0ABW9ILW6</accession>
<dbReference type="SUPFAM" id="SSF53335">
    <property type="entry name" value="S-adenosyl-L-methionine-dependent methyltransferases"/>
    <property type="match status" value="1"/>
</dbReference>